<keyword evidence="3" id="KW-0813">Transport</keyword>
<evidence type="ECO:0000256" key="2">
    <source>
        <dbReference type="ARBA" id="ARBA00008622"/>
    </source>
</evidence>
<feature type="transmembrane region" description="Helical" evidence="12">
    <location>
        <begin position="122"/>
        <end position="143"/>
    </location>
</feature>
<dbReference type="AlphaFoldDB" id="A0A1F6GV59"/>
<dbReference type="InterPro" id="IPR011577">
    <property type="entry name" value="Cyt_b561_bac/Ni-Hgenase"/>
</dbReference>
<comment type="caution">
    <text evidence="14">The sequence shown here is derived from an EMBL/GenBank/DDBJ whole genome shotgun (WGS) entry which is preliminary data.</text>
</comment>
<keyword evidence="7" id="KW-0479">Metal-binding</keyword>
<evidence type="ECO:0000256" key="9">
    <source>
        <dbReference type="ARBA" id="ARBA00022989"/>
    </source>
</evidence>
<evidence type="ECO:0000259" key="13">
    <source>
        <dbReference type="Pfam" id="PF01292"/>
    </source>
</evidence>
<proteinExistence type="inferred from homology"/>
<evidence type="ECO:0000256" key="3">
    <source>
        <dbReference type="ARBA" id="ARBA00022448"/>
    </source>
</evidence>
<keyword evidence="6 12" id="KW-0812">Transmembrane</keyword>
<keyword evidence="5" id="KW-0349">Heme</keyword>
<keyword evidence="9 12" id="KW-1133">Transmembrane helix</keyword>
<dbReference type="InterPro" id="IPR051542">
    <property type="entry name" value="Hydrogenase_cytochrome"/>
</dbReference>
<dbReference type="InterPro" id="IPR016174">
    <property type="entry name" value="Di-haem_cyt_TM"/>
</dbReference>
<evidence type="ECO:0000256" key="1">
    <source>
        <dbReference type="ARBA" id="ARBA00004651"/>
    </source>
</evidence>
<dbReference type="PRINTS" id="PR00161">
    <property type="entry name" value="NIHGNASECYTB"/>
</dbReference>
<feature type="domain" description="Cytochrome b561 bacterial/Ni-hydrogenase" evidence="13">
    <location>
        <begin position="11"/>
        <end position="215"/>
    </location>
</feature>
<protein>
    <submittedName>
        <fullName evidence="14">Ni/Fe-hydrogenase, b-type cytochrome subunit</fullName>
    </submittedName>
</protein>
<dbReference type="GO" id="GO:0022904">
    <property type="term" value="P:respiratory electron transport chain"/>
    <property type="evidence" value="ECO:0007669"/>
    <property type="project" value="InterPro"/>
</dbReference>
<reference evidence="14 15" key="1">
    <citation type="journal article" date="2016" name="Nat. Commun.">
        <title>Thousands of microbial genomes shed light on interconnected biogeochemical processes in an aquifer system.</title>
        <authorList>
            <person name="Anantharaman K."/>
            <person name="Brown C.T."/>
            <person name="Hug L.A."/>
            <person name="Sharon I."/>
            <person name="Castelle C.J."/>
            <person name="Probst A.J."/>
            <person name="Thomas B.C."/>
            <person name="Singh A."/>
            <person name="Wilkins M.J."/>
            <person name="Karaoz U."/>
            <person name="Brodie E.L."/>
            <person name="Williams K.H."/>
            <person name="Hubbard S.S."/>
            <person name="Banfield J.F."/>
        </authorList>
    </citation>
    <scope>NUCLEOTIDE SEQUENCE [LARGE SCALE GENOMIC DNA]</scope>
</reference>
<dbReference type="EMBL" id="MFNF01000026">
    <property type="protein sequence ID" value="OGH02066.1"/>
    <property type="molecule type" value="Genomic_DNA"/>
</dbReference>
<keyword evidence="8" id="KW-0249">Electron transport</keyword>
<dbReference type="PANTHER" id="PTHR30485:SF0">
    <property type="entry name" value="NI_FE-HYDROGENASE 1 B-TYPE CYTOCHROME SUBUNIT-RELATED"/>
    <property type="match status" value="1"/>
</dbReference>
<dbReference type="PANTHER" id="PTHR30485">
    <property type="entry name" value="NI/FE-HYDROGENASE 1 B-TYPE CYTOCHROME SUBUNIT"/>
    <property type="match status" value="1"/>
</dbReference>
<name>A0A1F6GV59_9PROT</name>
<feature type="transmembrane region" description="Helical" evidence="12">
    <location>
        <begin position="58"/>
        <end position="78"/>
    </location>
</feature>
<dbReference type="Pfam" id="PF01292">
    <property type="entry name" value="Ni_hydr_CYTB"/>
    <property type="match status" value="1"/>
</dbReference>
<evidence type="ECO:0000256" key="7">
    <source>
        <dbReference type="ARBA" id="ARBA00022723"/>
    </source>
</evidence>
<dbReference type="GO" id="GO:0009055">
    <property type="term" value="F:electron transfer activity"/>
    <property type="evidence" value="ECO:0007669"/>
    <property type="project" value="InterPro"/>
</dbReference>
<evidence type="ECO:0000256" key="5">
    <source>
        <dbReference type="ARBA" id="ARBA00022617"/>
    </source>
</evidence>
<organism evidence="14 15">
    <name type="scientific">Candidatus Lambdaproteobacteria bacterium RIFOXYD2_FULL_56_26</name>
    <dbReference type="NCBI Taxonomy" id="1817773"/>
    <lineage>
        <taxon>Bacteria</taxon>
        <taxon>Pseudomonadati</taxon>
        <taxon>Pseudomonadota</taxon>
        <taxon>Candidatus Lambdaproteobacteria</taxon>
    </lineage>
</organism>
<accession>A0A1F6GV59</accession>
<dbReference type="GO" id="GO:0005886">
    <property type="term" value="C:plasma membrane"/>
    <property type="evidence" value="ECO:0007669"/>
    <property type="project" value="UniProtKB-SubCell"/>
</dbReference>
<evidence type="ECO:0000256" key="12">
    <source>
        <dbReference type="SAM" id="Phobius"/>
    </source>
</evidence>
<dbReference type="SUPFAM" id="SSF81342">
    <property type="entry name" value="Transmembrane di-heme cytochromes"/>
    <property type="match status" value="1"/>
</dbReference>
<dbReference type="NCBIfam" id="TIGR02125">
    <property type="entry name" value="CytB-hydogenase"/>
    <property type="match status" value="1"/>
</dbReference>
<evidence type="ECO:0000256" key="11">
    <source>
        <dbReference type="ARBA" id="ARBA00023136"/>
    </source>
</evidence>
<comment type="similarity">
    <text evidence="2">Belongs to the HupC/HyaC/HydC family.</text>
</comment>
<feature type="transmembrane region" description="Helical" evidence="12">
    <location>
        <begin position="149"/>
        <end position="169"/>
    </location>
</feature>
<keyword evidence="4" id="KW-1003">Cell membrane</keyword>
<evidence type="ECO:0000256" key="8">
    <source>
        <dbReference type="ARBA" id="ARBA00022982"/>
    </source>
</evidence>
<sequence length="225" mass="25042">MGSTLMKPVYVWEIPVRIFHWVNAACIVALCATGYLIGDPPALMSSQEAYQGYWFGTVRFLHFGTAYLFTFNLIYRIFWGFVGNKYARLAGFFPSTKEKLDELVCVVKLDILQMVCKPVESIGHNAMAALTYLVLFLVSFFQIATGFGLLSAMSGSVLSASFAWVPALLGGDMAARNLHHFTAWFFVLFAVVHVYLVCYHDYVEGRGVLSSIVGGWKFIVVKGGK</sequence>
<feature type="transmembrane region" description="Helical" evidence="12">
    <location>
        <begin position="181"/>
        <end position="202"/>
    </location>
</feature>
<keyword evidence="11 12" id="KW-0472">Membrane</keyword>
<evidence type="ECO:0000256" key="4">
    <source>
        <dbReference type="ARBA" id="ARBA00022475"/>
    </source>
</evidence>
<dbReference type="GO" id="GO:0005506">
    <property type="term" value="F:iron ion binding"/>
    <property type="evidence" value="ECO:0007669"/>
    <property type="project" value="InterPro"/>
</dbReference>
<dbReference type="Proteomes" id="UP000177583">
    <property type="component" value="Unassembled WGS sequence"/>
</dbReference>
<evidence type="ECO:0000256" key="6">
    <source>
        <dbReference type="ARBA" id="ARBA00022692"/>
    </source>
</evidence>
<comment type="subcellular location">
    <subcellularLocation>
        <location evidence="1">Cell membrane</location>
        <topology evidence="1">Multi-pass membrane protein</topology>
    </subcellularLocation>
</comment>
<gene>
    <name evidence="14" type="ORF">A2557_10510</name>
</gene>
<evidence type="ECO:0000313" key="14">
    <source>
        <dbReference type="EMBL" id="OGH02066.1"/>
    </source>
</evidence>
<evidence type="ECO:0000256" key="10">
    <source>
        <dbReference type="ARBA" id="ARBA00023004"/>
    </source>
</evidence>
<evidence type="ECO:0000313" key="15">
    <source>
        <dbReference type="Proteomes" id="UP000177583"/>
    </source>
</evidence>
<dbReference type="InterPro" id="IPR000516">
    <property type="entry name" value="Ni-dep_Hydgase_cyt-B"/>
</dbReference>
<dbReference type="GO" id="GO:0020037">
    <property type="term" value="F:heme binding"/>
    <property type="evidence" value="ECO:0007669"/>
    <property type="project" value="TreeGrafter"/>
</dbReference>
<feature type="transmembrane region" description="Helical" evidence="12">
    <location>
        <begin position="21"/>
        <end position="38"/>
    </location>
</feature>
<keyword evidence="10" id="KW-0408">Iron</keyword>
<dbReference type="Gene3D" id="1.20.950.20">
    <property type="entry name" value="Transmembrane di-heme cytochromes, Chain C"/>
    <property type="match status" value="1"/>
</dbReference>